<evidence type="ECO:0000256" key="1">
    <source>
        <dbReference type="SAM" id="Phobius"/>
    </source>
</evidence>
<keyword evidence="1" id="KW-1133">Transmembrane helix</keyword>
<dbReference type="AlphaFoldDB" id="A0A1A9VLH7"/>
<keyword evidence="3" id="KW-1185">Reference proteome</keyword>
<keyword evidence="1" id="KW-0472">Membrane</keyword>
<feature type="transmembrane region" description="Helical" evidence="1">
    <location>
        <begin position="166"/>
        <end position="189"/>
    </location>
</feature>
<accession>A0A1A9VLH7</accession>
<name>A0A1A9VLH7_GLOAU</name>
<protein>
    <submittedName>
        <fullName evidence="2">Uncharacterized protein</fullName>
    </submittedName>
</protein>
<sequence length="237" mass="27215">MGNCSEVTGTMTTLALCTKYGEELNPISDPSNYIVSIQGNRACFPICSTDLNENYMSRISVSYCKCLQELKQESFKLNESVPTFEFYMGNKRRLLIELKANYLKKSALAPRLAEAGLMSNRARLLQLFNDWDNYLIFKESSVNNLFALRMDIIDFYTDRLPTELVLVLYVTLLLIVYMLTSVLITYTYCWGRTKIFRNLLTSANFKEHNDKQTKEEGCTCLMTNLLLMADQSHLSLS</sequence>
<proteinExistence type="predicted"/>
<evidence type="ECO:0000313" key="2">
    <source>
        <dbReference type="EnsemblMetazoa" id="GAUT040734-PA"/>
    </source>
</evidence>
<keyword evidence="1" id="KW-0812">Transmembrane</keyword>
<organism evidence="2 3">
    <name type="scientific">Glossina austeni</name>
    <name type="common">Savannah tsetse fly</name>
    <dbReference type="NCBI Taxonomy" id="7395"/>
    <lineage>
        <taxon>Eukaryota</taxon>
        <taxon>Metazoa</taxon>
        <taxon>Ecdysozoa</taxon>
        <taxon>Arthropoda</taxon>
        <taxon>Hexapoda</taxon>
        <taxon>Insecta</taxon>
        <taxon>Pterygota</taxon>
        <taxon>Neoptera</taxon>
        <taxon>Endopterygota</taxon>
        <taxon>Diptera</taxon>
        <taxon>Brachycera</taxon>
        <taxon>Muscomorpha</taxon>
        <taxon>Hippoboscoidea</taxon>
        <taxon>Glossinidae</taxon>
        <taxon>Glossina</taxon>
    </lineage>
</organism>
<reference evidence="2" key="1">
    <citation type="submission" date="2020-05" db="UniProtKB">
        <authorList>
            <consortium name="EnsemblMetazoa"/>
        </authorList>
    </citation>
    <scope>IDENTIFICATION</scope>
    <source>
        <strain evidence="2">TTRI</strain>
    </source>
</reference>
<dbReference type="Proteomes" id="UP000078200">
    <property type="component" value="Unassembled WGS sequence"/>
</dbReference>
<evidence type="ECO:0000313" key="3">
    <source>
        <dbReference type="Proteomes" id="UP000078200"/>
    </source>
</evidence>
<dbReference type="EnsemblMetazoa" id="GAUT040734-RA">
    <property type="protein sequence ID" value="GAUT040734-PA"/>
    <property type="gene ID" value="GAUT040734"/>
</dbReference>
<dbReference type="VEuPathDB" id="VectorBase:GAUT040734"/>